<protein>
    <submittedName>
        <fullName evidence="7">Sigma-70 family RNA polymerase sigma factor</fullName>
    </submittedName>
</protein>
<dbReference type="SUPFAM" id="SSF88946">
    <property type="entry name" value="Sigma2 domain of RNA polymerase sigma factors"/>
    <property type="match status" value="1"/>
</dbReference>
<dbReference type="SUPFAM" id="SSF88659">
    <property type="entry name" value="Sigma3 and sigma4 domains of RNA polymerase sigma factors"/>
    <property type="match status" value="1"/>
</dbReference>
<feature type="repeat" description="WD" evidence="3">
    <location>
        <begin position="971"/>
        <end position="1004"/>
    </location>
</feature>
<dbReference type="PROSITE" id="PS00678">
    <property type="entry name" value="WD_REPEATS_1"/>
    <property type="match status" value="2"/>
</dbReference>
<dbReference type="NCBIfam" id="TIGR02937">
    <property type="entry name" value="sigma70-ECF"/>
    <property type="match status" value="1"/>
</dbReference>
<evidence type="ECO:0000259" key="6">
    <source>
        <dbReference type="Pfam" id="PF08281"/>
    </source>
</evidence>
<reference evidence="8" key="1">
    <citation type="journal article" date="2023" name="Mar. Drugs">
        <title>Gemmata algarum, a Novel Planctomycete Isolated from an Algal Mat, Displays Antimicrobial Activity.</title>
        <authorList>
            <person name="Kumar G."/>
            <person name="Kallscheuer N."/>
            <person name="Kashif M."/>
            <person name="Ahamad S."/>
            <person name="Jagadeeshwari U."/>
            <person name="Pannikurungottu S."/>
            <person name="Haufschild T."/>
            <person name="Kabuu M."/>
            <person name="Sasikala C."/>
            <person name="Jogler C."/>
            <person name="Ramana C."/>
        </authorList>
    </citation>
    <scope>NUCLEOTIDE SEQUENCE [LARGE SCALE GENOMIC DNA]</scope>
    <source>
        <strain evidence="8">JC673</strain>
    </source>
</reference>
<evidence type="ECO:0000313" key="7">
    <source>
        <dbReference type="EMBL" id="MDY3562039.1"/>
    </source>
</evidence>
<dbReference type="EMBL" id="JAXBLV010000205">
    <property type="protein sequence ID" value="MDY3562039.1"/>
    <property type="molecule type" value="Genomic_DNA"/>
</dbReference>
<evidence type="ECO:0000256" key="2">
    <source>
        <dbReference type="ARBA" id="ARBA00022737"/>
    </source>
</evidence>
<accession>A0ABU5F4B9</accession>
<feature type="repeat" description="WD" evidence="3">
    <location>
        <begin position="670"/>
        <end position="711"/>
    </location>
</feature>
<dbReference type="InterPro" id="IPR013249">
    <property type="entry name" value="RNA_pol_sigma70_r4_t2"/>
</dbReference>
<dbReference type="InterPro" id="IPR015943">
    <property type="entry name" value="WD40/YVTN_repeat-like_dom_sf"/>
</dbReference>
<evidence type="ECO:0000256" key="4">
    <source>
        <dbReference type="SAM" id="MobiDB-lite"/>
    </source>
</evidence>
<dbReference type="Gene3D" id="1.10.10.10">
    <property type="entry name" value="Winged helix-like DNA-binding domain superfamily/Winged helix DNA-binding domain"/>
    <property type="match status" value="1"/>
</dbReference>
<comment type="caution">
    <text evidence="7">The sequence shown here is derived from an EMBL/GenBank/DDBJ whole genome shotgun (WGS) entry which is preliminary data.</text>
</comment>
<feature type="repeat" description="WD" evidence="3">
    <location>
        <begin position="597"/>
        <end position="628"/>
    </location>
</feature>
<dbReference type="InterPro" id="IPR011044">
    <property type="entry name" value="Quino_amine_DH_bsu"/>
</dbReference>
<feature type="repeat" description="WD" evidence="3">
    <location>
        <begin position="635"/>
        <end position="660"/>
    </location>
</feature>
<evidence type="ECO:0000256" key="3">
    <source>
        <dbReference type="PROSITE-ProRule" id="PRU00221"/>
    </source>
</evidence>
<keyword evidence="1 3" id="KW-0853">WD repeat</keyword>
<gene>
    <name evidence="7" type="ORF">R5W23_003470</name>
</gene>
<dbReference type="Proteomes" id="UP001272242">
    <property type="component" value="Unassembled WGS sequence"/>
</dbReference>
<dbReference type="InterPro" id="IPR036388">
    <property type="entry name" value="WH-like_DNA-bd_sf"/>
</dbReference>
<sequence length="1184" mass="124075">MSQPTARRVATKLLRTDPAATQSNDAELLARFAESRDEQAFADIVARHGGMVRGVAQRWVRDAHVAEDVCQAAFLVLARKAAAVRWAPTVGPWLHATVVRLARKALSRSKWGPVAPPSGPPSPPADLVATLAWAESCRALDEELAALPEELQGPLVLCYLQGRTRDEAAHALGCSLTKLKRRLERGRTLLRDRLTRRGITLPAVGTGLLASDVAVGTAAAEATARAAVALVSGGAVPPGAAALLGPVRGGFGAKTVALVAAGLLACGVALASLARPASEDPPSPAPPPAAEKAAAPAGGAKAGAEGPGETLPPAAVARLGSTRLRGTGAVERMAFSPDGTKLASWGGDSHTVNELVIWDTKTGRALRRVDLPGVQLNLLAWLPDGRGVALARSSSDDPVWRLWEFTDEKAAKPEVKPRNQGGIKFAAIGGPVQDLESDACFAVSPDGKTFAIGKAGQLESAREVQLWELKTGVALDALKPLKGGVIHPGNCGAVYFTPDGKGLVVFTQAKHLGGEKWEGEQLVTVWDVKTSREKARFKAPRPAANGRPAVALSNTTLAIGLEDGGTSLWDLTTGKERTLATDHRSKKPAGGYGTFCVAFAPDGQTLVTGGRDEVTKIWDVTSGKLRHALAGYNWVETLAVAPNGKLLASSGQDGLIRLWDPATGADACPLPGHKYAVWSVALDADGTRAVTSSWDDTVRWWDVTTGTEQRSIVVKNGFRGLTLSPDGQTVLAATDNGKLRTWDRATGRETTPANLSADAKGEHLSFTPDGKHLIAAIGPKVTVLEWPALKVVRTIDLPKPGTRAEPNPTEGESQCDCVAVSPDGKSLVTVAHRHWQRERDGLRYGYGANSVADVWDLGTGKRVRRLAEGSGSFRSGMFTADGLFVLIGSGGIIVQPDGAEGESFASEMTLLDPIAGRVVRAFEVPGVPGTVAFRYSGASALAPDGRTLYVSYNTGDIIGYEVATGHPRRTLVGHRSNIGGLAFSADGRRLISGSRDGTALVWDVTLAGAAPPRTEPPSAAEADKLWQAGGGNDARAALVALAELASAPDAALEVLRRHVKPAPAAPTDAALDRIFAELGGGNVADRERAAKELDGYGESAVSGVRKRLAGNPSEEARQRANAFLKEHDKPVPSAARVRQIRAVELLEGLWTPGARKLLNELAQGAAGAPLTRDAAAALKRLGQP</sequence>
<evidence type="ECO:0000313" key="8">
    <source>
        <dbReference type="Proteomes" id="UP001272242"/>
    </source>
</evidence>
<evidence type="ECO:0000259" key="5">
    <source>
        <dbReference type="Pfam" id="PF04542"/>
    </source>
</evidence>
<organism evidence="7 8">
    <name type="scientific">Gemmata algarum</name>
    <dbReference type="NCBI Taxonomy" id="2975278"/>
    <lineage>
        <taxon>Bacteria</taxon>
        <taxon>Pseudomonadati</taxon>
        <taxon>Planctomycetota</taxon>
        <taxon>Planctomycetia</taxon>
        <taxon>Gemmatales</taxon>
        <taxon>Gemmataceae</taxon>
        <taxon>Gemmata</taxon>
    </lineage>
</organism>
<dbReference type="Gene3D" id="1.10.1740.10">
    <property type="match status" value="1"/>
</dbReference>
<dbReference type="InterPro" id="IPR013325">
    <property type="entry name" value="RNA_pol_sigma_r2"/>
</dbReference>
<feature type="domain" description="RNA polymerase sigma-70 region 2" evidence="5">
    <location>
        <begin position="45"/>
        <end position="111"/>
    </location>
</feature>
<keyword evidence="8" id="KW-1185">Reference proteome</keyword>
<name>A0ABU5F4B9_9BACT</name>
<evidence type="ECO:0000256" key="1">
    <source>
        <dbReference type="ARBA" id="ARBA00022574"/>
    </source>
</evidence>
<dbReference type="InterPro" id="IPR001680">
    <property type="entry name" value="WD40_rpt"/>
</dbReference>
<dbReference type="Pfam" id="PF08281">
    <property type="entry name" value="Sigma70_r4_2"/>
    <property type="match status" value="1"/>
</dbReference>
<dbReference type="InterPro" id="IPR011047">
    <property type="entry name" value="Quinoprotein_ADH-like_sf"/>
</dbReference>
<proteinExistence type="predicted"/>
<feature type="repeat" description="WD" evidence="3">
    <location>
        <begin position="721"/>
        <end position="752"/>
    </location>
</feature>
<feature type="region of interest" description="Disordered" evidence="4">
    <location>
        <begin position="275"/>
        <end position="313"/>
    </location>
</feature>
<feature type="compositionally biased region" description="Pro residues" evidence="4">
    <location>
        <begin position="279"/>
        <end position="289"/>
    </location>
</feature>
<dbReference type="RefSeq" id="WP_320688379.1">
    <property type="nucleotide sequence ID" value="NZ_JAXBLV010000205.1"/>
</dbReference>
<dbReference type="PROSITE" id="PS50082">
    <property type="entry name" value="WD_REPEATS_2"/>
    <property type="match status" value="5"/>
</dbReference>
<dbReference type="PANTHER" id="PTHR19848:SF8">
    <property type="entry name" value="F-BOX AND WD REPEAT DOMAIN CONTAINING 7"/>
    <property type="match status" value="1"/>
</dbReference>
<dbReference type="InterPro" id="IPR013324">
    <property type="entry name" value="RNA_pol_sigma_r3/r4-like"/>
</dbReference>
<dbReference type="SUPFAM" id="SSF50998">
    <property type="entry name" value="Quinoprotein alcohol dehydrogenase-like"/>
    <property type="match status" value="1"/>
</dbReference>
<dbReference type="Pfam" id="PF04542">
    <property type="entry name" value="Sigma70_r2"/>
    <property type="match status" value="1"/>
</dbReference>
<feature type="compositionally biased region" description="Low complexity" evidence="4">
    <location>
        <begin position="290"/>
        <end position="309"/>
    </location>
</feature>
<dbReference type="Pfam" id="PF00400">
    <property type="entry name" value="WD40"/>
    <property type="match status" value="4"/>
</dbReference>
<feature type="domain" description="RNA polymerase sigma factor 70 region 4 type 2" evidence="6">
    <location>
        <begin position="138"/>
        <end position="189"/>
    </location>
</feature>
<dbReference type="Gene3D" id="2.130.10.10">
    <property type="entry name" value="YVTN repeat-like/Quinoprotein amine dehydrogenase"/>
    <property type="match status" value="4"/>
</dbReference>
<dbReference type="InterPro" id="IPR007627">
    <property type="entry name" value="RNA_pol_sigma70_r2"/>
</dbReference>
<dbReference type="PROSITE" id="PS50294">
    <property type="entry name" value="WD_REPEATS_REGION"/>
    <property type="match status" value="4"/>
</dbReference>
<keyword evidence="2" id="KW-0677">Repeat</keyword>
<dbReference type="PANTHER" id="PTHR19848">
    <property type="entry name" value="WD40 REPEAT PROTEIN"/>
    <property type="match status" value="1"/>
</dbReference>
<dbReference type="PRINTS" id="PR00320">
    <property type="entry name" value="GPROTEINBRPT"/>
</dbReference>
<dbReference type="InterPro" id="IPR020472">
    <property type="entry name" value="WD40_PAC1"/>
</dbReference>
<dbReference type="InterPro" id="IPR014284">
    <property type="entry name" value="RNA_pol_sigma-70_dom"/>
</dbReference>
<dbReference type="SMART" id="SM00320">
    <property type="entry name" value="WD40"/>
    <property type="match status" value="6"/>
</dbReference>
<dbReference type="InterPro" id="IPR019775">
    <property type="entry name" value="WD40_repeat_CS"/>
</dbReference>
<dbReference type="CDD" id="cd00200">
    <property type="entry name" value="WD40"/>
    <property type="match status" value="2"/>
</dbReference>
<dbReference type="SUPFAM" id="SSF50969">
    <property type="entry name" value="YVTN repeat-like/Quinoprotein amine dehydrogenase"/>
    <property type="match status" value="2"/>
</dbReference>